<reference evidence="1 2" key="1">
    <citation type="submission" date="2018-01" db="EMBL/GenBank/DDBJ databases">
        <title>Genomic Sequence of Chromobacterium MWU13-2610 from wild cranberry bogs within the Cape Cod National Seashore.</title>
        <authorList>
            <person name="O'Hara-Hanley K."/>
            <person name="Soby S."/>
            <person name="Harrison A."/>
        </authorList>
    </citation>
    <scope>NUCLEOTIDE SEQUENCE [LARGE SCALE GENOMIC DNA]</scope>
    <source>
        <strain evidence="1 2">MWU13-2610</strain>
    </source>
</reference>
<dbReference type="Proteomes" id="UP000236416">
    <property type="component" value="Unassembled WGS sequence"/>
</dbReference>
<accession>A0A2K4MKK8</accession>
<keyword evidence="2" id="KW-1185">Reference proteome</keyword>
<evidence type="ECO:0000313" key="1">
    <source>
        <dbReference type="EMBL" id="POA97285.1"/>
    </source>
</evidence>
<dbReference type="EMBL" id="PPTF01000073">
    <property type="protein sequence ID" value="POA97285.1"/>
    <property type="molecule type" value="Genomic_DNA"/>
</dbReference>
<dbReference type="RefSeq" id="WP_103321080.1">
    <property type="nucleotide sequence ID" value="NZ_PPTF01000073.1"/>
</dbReference>
<comment type="caution">
    <text evidence="1">The sequence shown here is derived from an EMBL/GenBank/DDBJ whole genome shotgun (WGS) entry which is preliminary data.</text>
</comment>
<proteinExistence type="predicted"/>
<dbReference type="AlphaFoldDB" id="A0A2K4MKK8"/>
<protein>
    <submittedName>
        <fullName evidence="1">Uncharacterized protein</fullName>
    </submittedName>
</protein>
<name>A0A2K4MKK8_9NEIS</name>
<organism evidence="1 2">
    <name type="scientific">Chromobacterium sinusclupearum</name>
    <dbReference type="NCBI Taxonomy" id="2077146"/>
    <lineage>
        <taxon>Bacteria</taxon>
        <taxon>Pseudomonadati</taxon>
        <taxon>Pseudomonadota</taxon>
        <taxon>Betaproteobacteria</taxon>
        <taxon>Neisseriales</taxon>
        <taxon>Chromobacteriaceae</taxon>
        <taxon>Chromobacterium</taxon>
    </lineage>
</organism>
<evidence type="ECO:0000313" key="2">
    <source>
        <dbReference type="Proteomes" id="UP000236416"/>
    </source>
</evidence>
<gene>
    <name evidence="1" type="ORF">C2134_15680</name>
</gene>
<sequence length="219" mass="23317">MIPIPSPVTQVRIFPYIPDSHIIVPPVFISGTGTYSVGTLGKSIFYNLDLTAGESQNGGPHAGNKYYAICKGADGKEFTTTWLTCLKGGSTPQFGRTITLGRPSVANGPLVSNDYTRSKQVHLSDITVNAFIQPDEPLSLPLIANGNGIASFVGQFPGGFWSVTVTGGEYVNPLQVGMTVTIQGINTATGKPCFIPAIFVTEDASDPAEFVEHRIPRDL</sequence>